<keyword evidence="2" id="KW-1185">Reference proteome</keyword>
<evidence type="ECO:0000313" key="1">
    <source>
        <dbReference type="EMBL" id="ONI42269.1"/>
    </source>
</evidence>
<evidence type="ECO:0000313" key="2">
    <source>
        <dbReference type="Proteomes" id="UP000188605"/>
    </source>
</evidence>
<gene>
    <name evidence="1" type="ORF">AN396_02110</name>
</gene>
<organism evidence="1 2">
    <name type="scientific">Candidatus Epulonipiscium fishelsonii</name>
    <dbReference type="NCBI Taxonomy" id="77094"/>
    <lineage>
        <taxon>Bacteria</taxon>
        <taxon>Bacillati</taxon>
        <taxon>Bacillota</taxon>
        <taxon>Clostridia</taxon>
        <taxon>Lachnospirales</taxon>
        <taxon>Lachnospiraceae</taxon>
        <taxon>Candidatus Epulonipiscium</taxon>
    </lineage>
</organism>
<proteinExistence type="predicted"/>
<name>A0ACC8XFU9_9FIRM</name>
<dbReference type="Proteomes" id="UP000188605">
    <property type="component" value="Unassembled WGS sequence"/>
</dbReference>
<accession>A0ACC8XFU9</accession>
<protein>
    <submittedName>
        <fullName evidence="1">B12-binding domain-containing radical SAM protein</fullName>
    </submittedName>
</protein>
<sequence length="465" mass="53664">MKILMVVYDNDAYISHFPLGIAYLAGACLEKKHHVEIYHQDIYHYPESHLTNKLNNEKYDMVLVSVIGGYYQYKKLKLISNAINESINRKHFTYLIGGHGPASAPEYYLKITDADFVGIGEGERTIIELLNCINIKGNFSEVDGIAFINDKGEFVQTNARQLVKDLDELPYPAWHLFNMDYYALQRFPNISKSDRSFAVLSGRGCTFECNFCFRLDKGFRPRKTESIIEEIKILKERYKITYIAFMDELLMNSKERVKDFCEKFIEADLNVKWDCNGRLNYADIDTLTLMKKAGCVFINYGIESLDNATLKVMNKALTKDIIIKGIENTLSVGISPGLNIIYGNINEPLSAIDEAVEFLLKYDDHAQLRTIRPVTPYPGSPLFDYAIKQGLLKDVKDFYENKHTNSDLLTVNFTQNTDEEIYEKLNWANKILINIYIEVQKEHMMKTCDKLYLTKDATFRGFRHT</sequence>
<dbReference type="EMBL" id="LJDB01000016">
    <property type="protein sequence ID" value="ONI42269.1"/>
    <property type="molecule type" value="Genomic_DNA"/>
</dbReference>
<reference evidence="1" key="1">
    <citation type="submission" date="2016-08" db="EMBL/GenBank/DDBJ databases">
        <authorList>
            <person name="Ngugi D.K."/>
            <person name="Miyake S."/>
            <person name="Stingl U."/>
        </authorList>
    </citation>
    <scope>NUCLEOTIDE SEQUENCE</scope>
    <source>
        <strain evidence="1">SCG-B11WGA-EpuloA1</strain>
    </source>
</reference>
<comment type="caution">
    <text evidence="1">The sequence shown here is derived from an EMBL/GenBank/DDBJ whole genome shotgun (WGS) entry which is preliminary data.</text>
</comment>